<dbReference type="Proteomes" id="UP000728032">
    <property type="component" value="Unassembled WGS sequence"/>
</dbReference>
<evidence type="ECO:0000259" key="4">
    <source>
        <dbReference type="PROSITE" id="PS50238"/>
    </source>
</evidence>
<dbReference type="SMART" id="SM00324">
    <property type="entry name" value="RhoGAP"/>
    <property type="match status" value="1"/>
</dbReference>
<dbReference type="GO" id="GO:0005096">
    <property type="term" value="F:GTPase activator activity"/>
    <property type="evidence" value="ECO:0007669"/>
    <property type="project" value="UniProtKB-KW"/>
</dbReference>
<feature type="region of interest" description="Disordered" evidence="2">
    <location>
        <begin position="216"/>
        <end position="251"/>
    </location>
</feature>
<keyword evidence="3" id="KW-0812">Transmembrane</keyword>
<dbReference type="PANTHER" id="PTHR15228">
    <property type="entry name" value="SPERMATHECAL PHYSIOLOGY VARIANT"/>
    <property type="match status" value="1"/>
</dbReference>
<evidence type="ECO:0000313" key="5">
    <source>
        <dbReference type="EMBL" id="CAD7648094.1"/>
    </source>
</evidence>
<proteinExistence type="predicted"/>
<dbReference type="Pfam" id="PF00620">
    <property type="entry name" value="RhoGAP"/>
    <property type="match status" value="1"/>
</dbReference>
<evidence type="ECO:0000256" key="3">
    <source>
        <dbReference type="SAM" id="Phobius"/>
    </source>
</evidence>
<dbReference type="InterPro" id="IPR051025">
    <property type="entry name" value="RhoGAP"/>
</dbReference>
<evidence type="ECO:0000313" key="6">
    <source>
        <dbReference type="Proteomes" id="UP000728032"/>
    </source>
</evidence>
<dbReference type="EMBL" id="CAJPVJ010003008">
    <property type="protein sequence ID" value="CAG2167077.1"/>
    <property type="molecule type" value="Genomic_DNA"/>
</dbReference>
<evidence type="ECO:0000256" key="2">
    <source>
        <dbReference type="SAM" id="MobiDB-lite"/>
    </source>
</evidence>
<gene>
    <name evidence="5" type="ORF">ONB1V03_LOCUS6589</name>
</gene>
<protein>
    <recommendedName>
        <fullName evidence="4">Rho-GAP domain-containing protein</fullName>
    </recommendedName>
</protein>
<dbReference type="InterPro" id="IPR000198">
    <property type="entry name" value="RhoGAP_dom"/>
</dbReference>
<dbReference type="GO" id="GO:0051056">
    <property type="term" value="P:regulation of small GTPase mediated signal transduction"/>
    <property type="evidence" value="ECO:0007669"/>
    <property type="project" value="UniProtKB-ARBA"/>
</dbReference>
<feature type="compositionally biased region" description="Polar residues" evidence="2">
    <location>
        <begin position="233"/>
        <end position="251"/>
    </location>
</feature>
<reference evidence="5" key="1">
    <citation type="submission" date="2020-11" db="EMBL/GenBank/DDBJ databases">
        <authorList>
            <person name="Tran Van P."/>
        </authorList>
    </citation>
    <scope>NUCLEOTIDE SEQUENCE</scope>
</reference>
<evidence type="ECO:0000256" key="1">
    <source>
        <dbReference type="ARBA" id="ARBA00022468"/>
    </source>
</evidence>
<accession>A0A7R9LUE3</accession>
<dbReference type="AlphaFoldDB" id="A0A7R9LUE3"/>
<dbReference type="InterPro" id="IPR008936">
    <property type="entry name" value="Rho_GTPase_activation_prot"/>
</dbReference>
<dbReference type="PANTHER" id="PTHR15228:SF25">
    <property type="entry name" value="F-BAR DOMAIN-CONTAINING PROTEIN"/>
    <property type="match status" value="1"/>
</dbReference>
<keyword evidence="3" id="KW-1133">Transmembrane helix</keyword>
<name>A0A7R9LUE3_9ACAR</name>
<sequence>MTFRHYPEFIHIAKSYPASETHETSDEEELEIVSELKSAVRRLPKAHFNSLAFLMHHLKRVSESSHENNMPSSNLGIVFGPTLLRTSDGDASLSSLVDTVHQSRVVELLITYSSEVFGSEGAGDGDDEVDLMIENSPKQSKVFKSATCVTISGQKVVTGNHNNNNNDAINNMNNRVDIVEARRQFFTSPASPPQYRTSAPAAPQAAQIGFSTISPFSQSISSSPTPHPKLRRTSSSQQSGAGTMNELSRSASHAFTTTYNARQIKYDDKDVIDLEKIGSTQRDETFNIWFKKMIFKPSVVFGSLGPELRPTYRFVIALQQKLVNGVYERVTKTYDWEERRREFRDCTDQQSRDIPLFISILNTTLHINAIFPFYDHNKYAVIFGGHPSGPRACLATTNLTDSLECSPDNLYFVINCDITYRTANTVLMIVVISLVIVFLCVVFLMFGVWFSCRNGKTDNINITQLKNTETASMASVSTINSNTGEQVSHTGSPNLRSKSITDRKCKASKKKYETVIDVQKVGSNDWRDIFNPWYKSSYKPSVAFGSLGNELIPKYWFVFTIQQTERNGVYERQSEIYGWNETDQSLVNMTDAMGHEIPVFVQQLDGKLHINAIFPFYEHNNAANLELEHIDTTTSPVSNV</sequence>
<keyword evidence="6" id="KW-1185">Reference proteome</keyword>
<feature type="transmembrane region" description="Helical" evidence="3">
    <location>
        <begin position="426"/>
        <end position="450"/>
    </location>
</feature>
<dbReference type="EMBL" id="OC917833">
    <property type="protein sequence ID" value="CAD7648094.1"/>
    <property type="molecule type" value="Genomic_DNA"/>
</dbReference>
<dbReference type="SUPFAM" id="SSF48350">
    <property type="entry name" value="GTPase activation domain, GAP"/>
    <property type="match status" value="1"/>
</dbReference>
<dbReference type="Gene3D" id="1.10.555.10">
    <property type="entry name" value="Rho GTPase activation protein"/>
    <property type="match status" value="1"/>
</dbReference>
<keyword evidence="3" id="KW-0472">Membrane</keyword>
<dbReference type="PROSITE" id="PS50238">
    <property type="entry name" value="RHOGAP"/>
    <property type="match status" value="1"/>
</dbReference>
<dbReference type="GO" id="GO:0007165">
    <property type="term" value="P:signal transduction"/>
    <property type="evidence" value="ECO:0007669"/>
    <property type="project" value="InterPro"/>
</dbReference>
<dbReference type="OrthoDB" id="79452at2759"/>
<feature type="domain" description="Rho-GAP" evidence="4">
    <location>
        <begin position="1"/>
        <end position="117"/>
    </location>
</feature>
<keyword evidence="1" id="KW-0343">GTPase activation</keyword>
<organism evidence="5">
    <name type="scientific">Oppiella nova</name>
    <dbReference type="NCBI Taxonomy" id="334625"/>
    <lineage>
        <taxon>Eukaryota</taxon>
        <taxon>Metazoa</taxon>
        <taxon>Ecdysozoa</taxon>
        <taxon>Arthropoda</taxon>
        <taxon>Chelicerata</taxon>
        <taxon>Arachnida</taxon>
        <taxon>Acari</taxon>
        <taxon>Acariformes</taxon>
        <taxon>Sarcoptiformes</taxon>
        <taxon>Oribatida</taxon>
        <taxon>Brachypylina</taxon>
        <taxon>Oppioidea</taxon>
        <taxon>Oppiidae</taxon>
        <taxon>Oppiella</taxon>
    </lineage>
</organism>